<dbReference type="Proteomes" id="UP001360953">
    <property type="component" value="Unassembled WGS sequence"/>
</dbReference>
<feature type="compositionally biased region" description="Polar residues" evidence="2">
    <location>
        <begin position="493"/>
        <end position="511"/>
    </location>
</feature>
<keyword evidence="1" id="KW-0175">Coiled coil</keyword>
<dbReference type="GeneID" id="92027663"/>
<gene>
    <name evidence="3" type="ORF">J3D65DRAFT_240888</name>
</gene>
<feature type="region of interest" description="Disordered" evidence="2">
    <location>
        <begin position="386"/>
        <end position="537"/>
    </location>
</feature>
<evidence type="ECO:0000256" key="2">
    <source>
        <dbReference type="SAM" id="MobiDB-lite"/>
    </source>
</evidence>
<sequence length="537" mass="60732">MSFDSSEQAGRTLQYLYRIKQEHKHIAERLNATSAAQNISNETLKELLARMAQVEQQSAQVADAVNESGQSCLTTCAELNKGVEETKALAERQYLQMKVLETNDHEKDGRLKTFFGMIQDVSKRLDQQEQSTALLLKIRGELTKRHDGQDLESQVVTLATENRGMRGELQAMRLQSEQLVVDFKNLQKELVELKQQRPVNQAIESAQSSMTPTVLVPTSQPEETQDEDATQPELDSPQPTRTRKRSRPSARTEVLTQQPRTSQPTQLLEHIYVRRSPRNHPESQASAESHRATRLPERVGNRRRSPLEKKAEEIQINTQQPTQDPTVKPLTEIQAIEGQSRQGEPPKQEAMSLTQHPITKNLVFRYSDTQRARELMNSIFLRSDPARPLVETTNRNRSGNPTRRMTAKTARSGPATHSASSPRKRKSSAAENPERGEGHSSSGGPDGLGANMDQGYPRLEKRRNVETRRSTQIETQKRRQTQELGHKMESRAVANSSGLQSENDQGRTQMGQGPRAPASRRKKRFLPIYELPPLEDW</sequence>
<dbReference type="RefSeq" id="XP_066657531.1">
    <property type="nucleotide sequence ID" value="XM_066794757.1"/>
</dbReference>
<feature type="compositionally biased region" description="Polar residues" evidence="2">
    <location>
        <begin position="391"/>
        <end position="403"/>
    </location>
</feature>
<feature type="compositionally biased region" description="Basic and acidic residues" evidence="2">
    <location>
        <begin position="288"/>
        <end position="305"/>
    </location>
</feature>
<comment type="caution">
    <text evidence="3">The sequence shown here is derived from an EMBL/GenBank/DDBJ whole genome shotgun (WGS) entry which is preliminary data.</text>
</comment>
<reference evidence="3 4" key="1">
    <citation type="submission" date="2024-04" db="EMBL/GenBank/DDBJ databases">
        <title>Phyllosticta paracitricarpa is synonymous to the EU quarantine fungus P. citricarpa based on phylogenomic analyses.</title>
        <authorList>
            <consortium name="Lawrence Berkeley National Laboratory"/>
            <person name="Van ingen-buijs V.A."/>
            <person name="Van westerhoven A.C."/>
            <person name="Haridas S."/>
            <person name="Skiadas P."/>
            <person name="Martin F."/>
            <person name="Groenewald J.Z."/>
            <person name="Crous P.W."/>
            <person name="Seidl M.F."/>
        </authorList>
    </citation>
    <scope>NUCLEOTIDE SEQUENCE [LARGE SCALE GENOMIC DNA]</scope>
    <source>
        <strain evidence="3 4">CPC 17464</strain>
    </source>
</reference>
<feature type="coiled-coil region" evidence="1">
    <location>
        <begin position="169"/>
        <end position="196"/>
    </location>
</feature>
<evidence type="ECO:0000313" key="3">
    <source>
        <dbReference type="EMBL" id="KAK7540600.1"/>
    </source>
</evidence>
<feature type="compositionally biased region" description="Polar residues" evidence="2">
    <location>
        <begin position="254"/>
        <end position="266"/>
    </location>
</feature>
<organism evidence="3 4">
    <name type="scientific">Phyllosticta citribraziliensis</name>
    <dbReference type="NCBI Taxonomy" id="989973"/>
    <lineage>
        <taxon>Eukaryota</taxon>
        <taxon>Fungi</taxon>
        <taxon>Dikarya</taxon>
        <taxon>Ascomycota</taxon>
        <taxon>Pezizomycotina</taxon>
        <taxon>Dothideomycetes</taxon>
        <taxon>Dothideomycetes incertae sedis</taxon>
        <taxon>Botryosphaeriales</taxon>
        <taxon>Phyllostictaceae</taxon>
        <taxon>Phyllosticta</taxon>
    </lineage>
</organism>
<accession>A0ABR1M1G1</accession>
<feature type="region of interest" description="Disordered" evidence="2">
    <location>
        <begin position="203"/>
        <end position="305"/>
    </location>
</feature>
<proteinExistence type="predicted"/>
<protein>
    <submittedName>
        <fullName evidence="3">Uncharacterized protein</fullName>
    </submittedName>
</protein>
<keyword evidence="4" id="KW-1185">Reference proteome</keyword>
<feature type="coiled-coil region" evidence="1">
    <location>
        <begin position="37"/>
        <end position="64"/>
    </location>
</feature>
<name>A0ABR1M1G1_9PEZI</name>
<evidence type="ECO:0000256" key="1">
    <source>
        <dbReference type="SAM" id="Coils"/>
    </source>
</evidence>
<feature type="compositionally biased region" description="Basic and acidic residues" evidence="2">
    <location>
        <begin position="458"/>
        <end position="490"/>
    </location>
</feature>
<evidence type="ECO:0000313" key="4">
    <source>
        <dbReference type="Proteomes" id="UP001360953"/>
    </source>
</evidence>
<feature type="compositionally biased region" description="Polar residues" evidence="2">
    <location>
        <begin position="203"/>
        <end position="222"/>
    </location>
</feature>
<dbReference type="EMBL" id="JBBPEH010000003">
    <property type="protein sequence ID" value="KAK7540600.1"/>
    <property type="molecule type" value="Genomic_DNA"/>
</dbReference>